<evidence type="ECO:0000313" key="10">
    <source>
        <dbReference type="EMBL" id="ADL03789.1"/>
    </source>
</evidence>
<feature type="transmembrane region" description="Helical" evidence="8">
    <location>
        <begin position="70"/>
        <end position="94"/>
    </location>
</feature>
<keyword evidence="3" id="KW-1003">Cell membrane</keyword>
<dbReference type="PANTHER" id="PTHR43357:SF4">
    <property type="entry name" value="INNER MEMBRANE ABC TRANSPORTER PERMEASE PROTEIN YDCV"/>
    <property type="match status" value="1"/>
</dbReference>
<dbReference type="PaxDb" id="610130-Closa_1181"/>
<gene>
    <name evidence="10" type="ordered locus">Closa_1181</name>
</gene>
<organism evidence="10 11">
    <name type="scientific">Lacrimispora saccharolytica (strain ATCC 35040 / DSM 2544 / NRCC 2533 / WM1)</name>
    <name type="common">Clostridium saccharolyticum</name>
    <dbReference type="NCBI Taxonomy" id="610130"/>
    <lineage>
        <taxon>Bacteria</taxon>
        <taxon>Bacillati</taxon>
        <taxon>Bacillota</taxon>
        <taxon>Clostridia</taxon>
        <taxon>Lachnospirales</taxon>
        <taxon>Lachnospiraceae</taxon>
        <taxon>Lacrimispora</taxon>
    </lineage>
</organism>
<evidence type="ECO:0000256" key="8">
    <source>
        <dbReference type="RuleBase" id="RU363032"/>
    </source>
</evidence>
<feature type="transmembrane region" description="Helical" evidence="8">
    <location>
        <begin position="235"/>
        <end position="254"/>
    </location>
</feature>
<keyword evidence="4" id="KW-0997">Cell inner membrane</keyword>
<evidence type="ECO:0000256" key="1">
    <source>
        <dbReference type="ARBA" id="ARBA00004429"/>
    </source>
</evidence>
<feature type="transmembrane region" description="Helical" evidence="8">
    <location>
        <begin position="138"/>
        <end position="161"/>
    </location>
</feature>
<dbReference type="GO" id="GO:0005886">
    <property type="term" value="C:plasma membrane"/>
    <property type="evidence" value="ECO:0007669"/>
    <property type="project" value="UniProtKB-SubCell"/>
</dbReference>
<dbReference type="InterPro" id="IPR000515">
    <property type="entry name" value="MetI-like"/>
</dbReference>
<dbReference type="Pfam" id="PF00528">
    <property type="entry name" value="BPD_transp_1"/>
    <property type="match status" value="1"/>
</dbReference>
<evidence type="ECO:0000256" key="4">
    <source>
        <dbReference type="ARBA" id="ARBA00022519"/>
    </source>
</evidence>
<evidence type="ECO:0000256" key="2">
    <source>
        <dbReference type="ARBA" id="ARBA00022448"/>
    </source>
</evidence>
<dbReference type="Proteomes" id="UP000001662">
    <property type="component" value="Chromosome"/>
</dbReference>
<keyword evidence="11" id="KW-1185">Reference proteome</keyword>
<evidence type="ECO:0000259" key="9">
    <source>
        <dbReference type="PROSITE" id="PS50928"/>
    </source>
</evidence>
<keyword evidence="6 8" id="KW-1133">Transmembrane helix</keyword>
<dbReference type="AlphaFoldDB" id="D9R837"/>
<dbReference type="SUPFAM" id="SSF161098">
    <property type="entry name" value="MetI-like"/>
    <property type="match status" value="1"/>
</dbReference>
<protein>
    <submittedName>
        <fullName evidence="10">Binding-protein-dependent transport systems inner membrane component</fullName>
    </submittedName>
</protein>
<keyword evidence="2 8" id="KW-0813">Transport</keyword>
<keyword evidence="7 8" id="KW-0472">Membrane</keyword>
<evidence type="ECO:0000256" key="5">
    <source>
        <dbReference type="ARBA" id="ARBA00022692"/>
    </source>
</evidence>
<name>D9R837_LACSW</name>
<feature type="transmembrane region" description="Helical" evidence="8">
    <location>
        <begin position="207"/>
        <end position="228"/>
    </location>
</feature>
<evidence type="ECO:0000256" key="3">
    <source>
        <dbReference type="ARBA" id="ARBA00022475"/>
    </source>
</evidence>
<evidence type="ECO:0000256" key="7">
    <source>
        <dbReference type="ARBA" id="ARBA00023136"/>
    </source>
</evidence>
<accession>D9R837</accession>
<dbReference type="EMBL" id="CP002109">
    <property type="protein sequence ID" value="ADL03789.1"/>
    <property type="molecule type" value="Genomic_DNA"/>
</dbReference>
<dbReference type="Gene3D" id="1.10.3720.10">
    <property type="entry name" value="MetI-like"/>
    <property type="match status" value="1"/>
</dbReference>
<dbReference type="eggNOG" id="COG1177">
    <property type="taxonomic scope" value="Bacteria"/>
</dbReference>
<reference evidence="10" key="1">
    <citation type="submission" date="2010-07" db="EMBL/GenBank/DDBJ databases">
        <title>Complete sequence of Clostridium saccharolyticum WM1.</title>
        <authorList>
            <consortium name="US DOE Joint Genome Institute"/>
            <person name="Lucas S."/>
            <person name="Copeland A."/>
            <person name="Lapidus A."/>
            <person name="Cheng J.-F."/>
            <person name="Bruce D."/>
            <person name="Goodwin L."/>
            <person name="Pitluck S."/>
            <person name="Chertkov O."/>
            <person name="Detter J.C."/>
            <person name="Han C."/>
            <person name="Tapia R."/>
            <person name="Land M."/>
            <person name="Hauser L."/>
            <person name="Chang Y.-J."/>
            <person name="Jeffries C."/>
            <person name="Kyrpides N."/>
            <person name="Ivanova N."/>
            <person name="Mikhailova N."/>
            <person name="Mouttaki H."/>
            <person name="Lin L."/>
            <person name="Zhou J."/>
            <person name="Hemme C.L."/>
            <person name="Woyke T."/>
        </authorList>
    </citation>
    <scope>NUCLEOTIDE SEQUENCE [LARGE SCALE GENOMIC DNA]</scope>
    <source>
        <strain evidence="10">WM1</strain>
    </source>
</reference>
<comment type="subcellular location">
    <subcellularLocation>
        <location evidence="1">Cell inner membrane</location>
        <topology evidence="1">Multi-pass membrane protein</topology>
    </subcellularLocation>
    <subcellularLocation>
        <location evidence="8">Cell membrane</location>
        <topology evidence="8">Multi-pass membrane protein</topology>
    </subcellularLocation>
</comment>
<evidence type="ECO:0000313" key="11">
    <source>
        <dbReference type="Proteomes" id="UP000001662"/>
    </source>
</evidence>
<feature type="transmembrane region" description="Helical" evidence="8">
    <location>
        <begin position="182"/>
        <end position="201"/>
    </location>
</feature>
<dbReference type="STRING" id="610130.Closa_1181"/>
<dbReference type="PANTHER" id="PTHR43357">
    <property type="entry name" value="INNER MEMBRANE ABC TRANSPORTER PERMEASE PROTEIN YDCV"/>
    <property type="match status" value="1"/>
</dbReference>
<proteinExistence type="inferred from homology"/>
<feature type="domain" description="ABC transmembrane type-1" evidence="9">
    <location>
        <begin position="66"/>
        <end position="254"/>
    </location>
</feature>
<dbReference type="InterPro" id="IPR035906">
    <property type="entry name" value="MetI-like_sf"/>
</dbReference>
<keyword evidence="5 8" id="KW-0812">Transmembrane</keyword>
<sequence>MKNKRKLIFTSIAQFLLLAAILVPAVSLFLWVFTERWAWPDLVPQVFSKRAILEAAGRKKELLQIVGSSVLISTVVAALSAVIGIMTARAILLYRFPGKELMYFFTILPFMVPATVFAMGIQVTFIKMGLNNRMTGVILAHLICSLPYAVRLIMDGTAAVGSSLEEQARVLGASPFQAFYKTTLPMLMPVILSAVSMSYIVSFSQYFLTLLIGGGKVQTFAVIMVPYLQSGNRNIACIYSALFLGVTLLVFGMFEGAAGHWIKNGGGEFYTSK</sequence>
<feature type="transmembrane region" description="Helical" evidence="8">
    <location>
        <begin position="12"/>
        <end position="33"/>
    </location>
</feature>
<dbReference type="HOGENOM" id="CLU_016047_3_1_9"/>
<dbReference type="CDD" id="cd06261">
    <property type="entry name" value="TM_PBP2"/>
    <property type="match status" value="1"/>
</dbReference>
<feature type="transmembrane region" description="Helical" evidence="8">
    <location>
        <begin position="101"/>
        <end position="126"/>
    </location>
</feature>
<evidence type="ECO:0000256" key="6">
    <source>
        <dbReference type="ARBA" id="ARBA00022989"/>
    </source>
</evidence>
<dbReference type="OrthoDB" id="9782004at2"/>
<dbReference type="GO" id="GO:0055085">
    <property type="term" value="P:transmembrane transport"/>
    <property type="evidence" value="ECO:0007669"/>
    <property type="project" value="InterPro"/>
</dbReference>
<dbReference type="RefSeq" id="WP_013271884.1">
    <property type="nucleotide sequence ID" value="NC_014376.1"/>
</dbReference>
<dbReference type="PROSITE" id="PS50928">
    <property type="entry name" value="ABC_TM1"/>
    <property type="match status" value="1"/>
</dbReference>
<dbReference type="KEGG" id="csh:Closa_1181"/>
<comment type="similarity">
    <text evidence="8">Belongs to the binding-protein-dependent transport system permease family.</text>
</comment>